<dbReference type="AlphaFoldDB" id="A0AAJ7EJI1"/>
<reference evidence="1" key="1">
    <citation type="submission" date="2025-08" db="UniProtKB">
        <authorList>
            <consortium name="RefSeq"/>
        </authorList>
    </citation>
    <scope>IDENTIFICATION</scope>
</reference>
<protein>
    <submittedName>
        <fullName evidence="1">Uncharacterized protein LOC106126549</fullName>
    </submittedName>
</protein>
<evidence type="ECO:0000313" key="1">
    <source>
        <dbReference type="RefSeq" id="XP_013179719.1"/>
    </source>
</evidence>
<name>A0AAJ7EJI1_PAPXU</name>
<sequence>MADAAAARREARRKRILENSHNRLQLISGKINDDCCKDSLRTPMLDQNVDVPLITEVNTVNTCYANNGLSVSNLETFTSENTDVLNDLTSFLPPTPEHSPSQDSSLFGKLVDNKYDIVLLSLFMQILNGLSIIKVEQSYFFLPLALYVATKLFFFPKESNSSIANTLLQMQGISAQNVKVILNVMQLFMVISRDVCVFLFTTICLQSIHSMLIDVTT</sequence>
<proteinExistence type="predicted"/>
<dbReference type="Proteomes" id="UP000694872">
    <property type="component" value="Unplaced"/>
</dbReference>
<gene>
    <name evidence="1" type="primary">LOC106126549</name>
</gene>
<organism evidence="1">
    <name type="scientific">Papilio xuthus</name>
    <name type="common">Asian swallowtail butterfly</name>
    <dbReference type="NCBI Taxonomy" id="66420"/>
    <lineage>
        <taxon>Eukaryota</taxon>
        <taxon>Metazoa</taxon>
        <taxon>Ecdysozoa</taxon>
        <taxon>Arthropoda</taxon>
        <taxon>Hexapoda</taxon>
        <taxon>Insecta</taxon>
        <taxon>Pterygota</taxon>
        <taxon>Neoptera</taxon>
        <taxon>Endopterygota</taxon>
        <taxon>Lepidoptera</taxon>
        <taxon>Glossata</taxon>
        <taxon>Ditrysia</taxon>
        <taxon>Papilionoidea</taxon>
        <taxon>Papilionidae</taxon>
        <taxon>Papilioninae</taxon>
        <taxon>Papilio</taxon>
    </lineage>
</organism>
<dbReference type="KEGG" id="pxu:106126549"/>
<dbReference type="RefSeq" id="XP_013179719.1">
    <property type="nucleotide sequence ID" value="XM_013324265.1"/>
</dbReference>
<accession>A0AAJ7EJI1</accession>
<dbReference type="GeneID" id="106126549"/>